<dbReference type="STRING" id="40149.A0A0E0EE93"/>
<dbReference type="eggNOG" id="KOG3334">
    <property type="taxonomic scope" value="Eukaryota"/>
</dbReference>
<dbReference type="GO" id="GO:0003713">
    <property type="term" value="F:transcription coactivator activity"/>
    <property type="evidence" value="ECO:0007669"/>
    <property type="project" value="TreeGrafter"/>
</dbReference>
<dbReference type="SUPFAM" id="SSF47113">
    <property type="entry name" value="Histone-fold"/>
    <property type="match status" value="1"/>
</dbReference>
<evidence type="ECO:0000313" key="8">
    <source>
        <dbReference type="Proteomes" id="UP000008021"/>
    </source>
</evidence>
<dbReference type="Gramene" id="OMERI07G18290.1">
    <property type="protein sequence ID" value="OMERI07G18290.1"/>
    <property type="gene ID" value="OMERI07G18290"/>
</dbReference>
<feature type="compositionally biased region" description="Polar residues" evidence="6">
    <location>
        <begin position="167"/>
        <end position="178"/>
    </location>
</feature>
<evidence type="ECO:0008006" key="9">
    <source>
        <dbReference type="Google" id="ProtNLM"/>
    </source>
</evidence>
<keyword evidence="8" id="KW-1185">Reference proteome</keyword>
<protein>
    <recommendedName>
        <fullName evidence="9">Transcription initiation factor TFIID subunit 9</fullName>
    </recommendedName>
</protein>
<proteinExistence type="inferred from homology"/>
<keyword evidence="5" id="KW-0539">Nucleus</keyword>
<feature type="region of interest" description="Disordered" evidence="6">
    <location>
        <begin position="217"/>
        <end position="239"/>
    </location>
</feature>
<dbReference type="PANTHER" id="PTHR48068:SF4">
    <property type="entry name" value="TATA-BOX BINDING PROTEIN ASSOCIATED FACTOR 9"/>
    <property type="match status" value="1"/>
</dbReference>
<dbReference type="GO" id="GO:0016251">
    <property type="term" value="F:RNA polymerase II general transcription initiation factor activity"/>
    <property type="evidence" value="ECO:0007669"/>
    <property type="project" value="TreeGrafter"/>
</dbReference>
<accession>A0A0E0EE93</accession>
<dbReference type="HOGENOM" id="CLU_053229_0_0_1"/>
<evidence type="ECO:0000256" key="1">
    <source>
        <dbReference type="ARBA" id="ARBA00004123"/>
    </source>
</evidence>
<feature type="compositionally biased region" description="Polar residues" evidence="6">
    <location>
        <begin position="224"/>
        <end position="239"/>
    </location>
</feature>
<dbReference type="GO" id="GO:0005669">
    <property type="term" value="C:transcription factor TFIID complex"/>
    <property type="evidence" value="ECO:0007669"/>
    <property type="project" value="TreeGrafter"/>
</dbReference>
<dbReference type="GO" id="GO:0046982">
    <property type="term" value="F:protein heterodimerization activity"/>
    <property type="evidence" value="ECO:0007669"/>
    <property type="project" value="InterPro"/>
</dbReference>
<comment type="similarity">
    <text evidence="2">Belongs to the TAF9 family.</text>
</comment>
<reference evidence="7" key="2">
    <citation type="submission" date="2018-05" db="EMBL/GenBank/DDBJ databases">
        <title>OmerRS3 (Oryza meridionalis Reference Sequence Version 3).</title>
        <authorList>
            <person name="Zhang J."/>
            <person name="Kudrna D."/>
            <person name="Lee S."/>
            <person name="Talag J."/>
            <person name="Welchert J."/>
            <person name="Wing R.A."/>
        </authorList>
    </citation>
    <scope>NUCLEOTIDE SEQUENCE [LARGE SCALE GENOMIC DNA]</scope>
    <source>
        <strain evidence="7">cv. OR44</strain>
    </source>
</reference>
<dbReference type="GO" id="GO:0000124">
    <property type="term" value="C:SAGA complex"/>
    <property type="evidence" value="ECO:0007669"/>
    <property type="project" value="TreeGrafter"/>
</dbReference>
<dbReference type="Proteomes" id="UP000008021">
    <property type="component" value="Chromosome 7"/>
</dbReference>
<evidence type="ECO:0000313" key="7">
    <source>
        <dbReference type="EnsemblPlants" id="OMERI07G18290.1"/>
    </source>
</evidence>
<dbReference type="Gene3D" id="1.10.20.10">
    <property type="entry name" value="Histone, subunit A"/>
    <property type="match status" value="1"/>
</dbReference>
<feature type="region of interest" description="Disordered" evidence="6">
    <location>
        <begin position="373"/>
        <end position="411"/>
    </location>
</feature>
<dbReference type="GO" id="GO:0051123">
    <property type="term" value="P:RNA polymerase II preinitiation complex assembly"/>
    <property type="evidence" value="ECO:0007669"/>
    <property type="project" value="TreeGrafter"/>
</dbReference>
<keyword evidence="3" id="KW-0805">Transcription regulation</keyword>
<evidence type="ECO:0000256" key="2">
    <source>
        <dbReference type="ARBA" id="ARBA00007646"/>
    </source>
</evidence>
<dbReference type="InterPro" id="IPR051431">
    <property type="entry name" value="TFIID_subunit_9"/>
</dbReference>
<evidence type="ECO:0000256" key="3">
    <source>
        <dbReference type="ARBA" id="ARBA00023015"/>
    </source>
</evidence>
<feature type="compositionally biased region" description="Basic and acidic residues" evidence="6">
    <location>
        <begin position="388"/>
        <end position="398"/>
    </location>
</feature>
<feature type="region of interest" description="Disordered" evidence="6">
    <location>
        <begin position="159"/>
        <end position="178"/>
    </location>
</feature>
<feature type="compositionally biased region" description="Pro residues" evidence="6">
    <location>
        <begin position="8"/>
        <end position="18"/>
    </location>
</feature>
<sequence length="426" mass="47244">MDTGADQAPPPPPPPPPAAAASAAADEPRDLRVVREILHSLGLREGDYEEAAVHKLLLFAHRYAGDVLGEAKAYTGHAGRESLQADDVRLAIQARDMSSAAPPSREEMLDIAHKCNEIPIPKPCVPSRSISLPHYEDMLLNKKHIFVPRVEPTTHQLEETEDDYNDDGSNANVASPDSNYDQDLFGSISLPHYQDMLLNQNHLSVHRVEPTHDQLEKIKDDGSNDNVDSSHSNYVQDSSGSVSLQHHQDMSLNQNHLFVHQVELTLDQIEEIKDDGSNDNVDSPNFNCVQDPSQSVSLPHYQDMSLNQNHLSFHQVEPMHDQVEEIKDDGSNDNVASPDSNCIQDPHYQDMLLNQDHLSVRGVEPTLDQVEEIEDDCSSDNVASPDSNYDKEKNDSNKQKPSKKVSQLNTLVAAGKDKVDCSTELS</sequence>
<evidence type="ECO:0000256" key="5">
    <source>
        <dbReference type="ARBA" id="ARBA00023242"/>
    </source>
</evidence>
<dbReference type="PANTHER" id="PTHR48068">
    <property type="entry name" value="TAF9 RNA POLYMERASE II, TATA BOX-BINDING PROTEIN (TBP)-ASSOCIATED FACTOR"/>
    <property type="match status" value="1"/>
</dbReference>
<evidence type="ECO:0000256" key="4">
    <source>
        <dbReference type="ARBA" id="ARBA00023163"/>
    </source>
</evidence>
<dbReference type="InterPro" id="IPR003162">
    <property type="entry name" value="TFIID-31"/>
</dbReference>
<evidence type="ECO:0000256" key="6">
    <source>
        <dbReference type="SAM" id="MobiDB-lite"/>
    </source>
</evidence>
<dbReference type="Pfam" id="PF02291">
    <property type="entry name" value="TFIID-31kDa"/>
    <property type="match status" value="1"/>
</dbReference>
<name>A0A0E0EE93_9ORYZ</name>
<reference evidence="7" key="1">
    <citation type="submission" date="2015-04" db="UniProtKB">
        <authorList>
            <consortium name="EnsemblPlants"/>
        </authorList>
    </citation>
    <scope>IDENTIFICATION</scope>
</reference>
<feature type="region of interest" description="Disordered" evidence="6">
    <location>
        <begin position="1"/>
        <end position="27"/>
    </location>
</feature>
<keyword evidence="4" id="KW-0804">Transcription</keyword>
<dbReference type="InterPro" id="IPR009072">
    <property type="entry name" value="Histone-fold"/>
</dbReference>
<dbReference type="EnsemblPlants" id="OMERI07G18290.1">
    <property type="protein sequence ID" value="OMERI07G18290.1"/>
    <property type="gene ID" value="OMERI07G18290"/>
</dbReference>
<comment type="subcellular location">
    <subcellularLocation>
        <location evidence="1">Nucleus</location>
    </subcellularLocation>
</comment>
<dbReference type="CDD" id="cd07979">
    <property type="entry name" value="HFD_TAF9"/>
    <property type="match status" value="1"/>
</dbReference>
<organism evidence="7">
    <name type="scientific">Oryza meridionalis</name>
    <dbReference type="NCBI Taxonomy" id="40149"/>
    <lineage>
        <taxon>Eukaryota</taxon>
        <taxon>Viridiplantae</taxon>
        <taxon>Streptophyta</taxon>
        <taxon>Embryophyta</taxon>
        <taxon>Tracheophyta</taxon>
        <taxon>Spermatophyta</taxon>
        <taxon>Magnoliopsida</taxon>
        <taxon>Liliopsida</taxon>
        <taxon>Poales</taxon>
        <taxon>Poaceae</taxon>
        <taxon>BOP clade</taxon>
        <taxon>Oryzoideae</taxon>
        <taxon>Oryzeae</taxon>
        <taxon>Oryzinae</taxon>
        <taxon>Oryza</taxon>
    </lineage>
</organism>
<dbReference type="AlphaFoldDB" id="A0A0E0EE93"/>